<dbReference type="AlphaFoldDB" id="J3MMT4"/>
<dbReference type="EnsemblPlants" id="OB07G27160.1">
    <property type="protein sequence ID" value="OB07G27160.1"/>
    <property type="gene ID" value="OB07G27160"/>
</dbReference>
<name>J3MMT4_ORYBR</name>
<evidence type="ECO:0000256" key="1">
    <source>
        <dbReference type="SAM" id="Phobius"/>
    </source>
</evidence>
<evidence type="ECO:0000313" key="2">
    <source>
        <dbReference type="EnsemblPlants" id="OB07G27160.1"/>
    </source>
</evidence>
<evidence type="ECO:0000313" key="3">
    <source>
        <dbReference type="Proteomes" id="UP000006038"/>
    </source>
</evidence>
<accession>J3MMT4</accession>
<reference evidence="2" key="1">
    <citation type="journal article" date="2013" name="Nat. Commun.">
        <title>Whole-genome sequencing of Oryza brachyantha reveals mechanisms underlying Oryza genome evolution.</title>
        <authorList>
            <person name="Chen J."/>
            <person name="Huang Q."/>
            <person name="Gao D."/>
            <person name="Wang J."/>
            <person name="Lang Y."/>
            <person name="Liu T."/>
            <person name="Li B."/>
            <person name="Bai Z."/>
            <person name="Luis Goicoechea J."/>
            <person name="Liang C."/>
            <person name="Chen C."/>
            <person name="Zhang W."/>
            <person name="Sun S."/>
            <person name="Liao Y."/>
            <person name="Zhang X."/>
            <person name="Yang L."/>
            <person name="Song C."/>
            <person name="Wang M."/>
            <person name="Shi J."/>
            <person name="Liu G."/>
            <person name="Liu J."/>
            <person name="Zhou H."/>
            <person name="Zhou W."/>
            <person name="Yu Q."/>
            <person name="An N."/>
            <person name="Chen Y."/>
            <person name="Cai Q."/>
            <person name="Wang B."/>
            <person name="Liu B."/>
            <person name="Min J."/>
            <person name="Huang Y."/>
            <person name="Wu H."/>
            <person name="Li Z."/>
            <person name="Zhang Y."/>
            <person name="Yin Y."/>
            <person name="Song W."/>
            <person name="Jiang J."/>
            <person name="Jackson S.A."/>
            <person name="Wing R.A."/>
            <person name="Wang J."/>
            <person name="Chen M."/>
        </authorList>
    </citation>
    <scope>NUCLEOTIDE SEQUENCE [LARGE SCALE GENOMIC DNA]</scope>
    <source>
        <strain evidence="2">cv. IRGC 101232</strain>
    </source>
</reference>
<keyword evidence="3" id="KW-1185">Reference proteome</keyword>
<keyword evidence="1" id="KW-0812">Transmembrane</keyword>
<dbReference type="Proteomes" id="UP000006038">
    <property type="component" value="Chromosome 7"/>
</dbReference>
<dbReference type="PANTHER" id="PTHR33333:SF18">
    <property type="entry name" value="OS07G0605900 PROTEIN"/>
    <property type="match status" value="1"/>
</dbReference>
<proteinExistence type="predicted"/>
<dbReference type="PANTHER" id="PTHR33333">
    <property type="entry name" value="ERYTHROCYTE MEMBRANE PROTEIN 1-LIKE"/>
    <property type="match status" value="1"/>
</dbReference>
<feature type="transmembrane region" description="Helical" evidence="1">
    <location>
        <begin position="6"/>
        <end position="26"/>
    </location>
</feature>
<keyword evidence="1" id="KW-0472">Membrane</keyword>
<keyword evidence="1" id="KW-1133">Transmembrane helix</keyword>
<dbReference type="InterPro" id="IPR039926">
    <property type="entry name" value="Egg_app_1"/>
</dbReference>
<dbReference type="OMA" id="RMAFEAN"/>
<dbReference type="eggNOG" id="ENOG502R3PP">
    <property type="taxonomic scope" value="Eukaryota"/>
</dbReference>
<organism evidence="2">
    <name type="scientific">Oryza brachyantha</name>
    <name type="common">malo sina</name>
    <dbReference type="NCBI Taxonomy" id="4533"/>
    <lineage>
        <taxon>Eukaryota</taxon>
        <taxon>Viridiplantae</taxon>
        <taxon>Streptophyta</taxon>
        <taxon>Embryophyta</taxon>
        <taxon>Tracheophyta</taxon>
        <taxon>Spermatophyta</taxon>
        <taxon>Magnoliopsida</taxon>
        <taxon>Liliopsida</taxon>
        <taxon>Poales</taxon>
        <taxon>Poaceae</taxon>
        <taxon>BOP clade</taxon>
        <taxon>Oryzoideae</taxon>
        <taxon>Oryzeae</taxon>
        <taxon>Oryzinae</taxon>
        <taxon>Oryza</taxon>
    </lineage>
</organism>
<reference evidence="2" key="2">
    <citation type="submission" date="2013-04" db="UniProtKB">
        <authorList>
            <consortium name="EnsemblPlants"/>
        </authorList>
    </citation>
    <scope>IDENTIFICATION</scope>
</reference>
<protein>
    <submittedName>
        <fullName evidence="2">Uncharacterized protein</fullName>
    </submittedName>
</protein>
<dbReference type="Gramene" id="OB07G27160.1">
    <property type="protein sequence ID" value="OB07G27160.1"/>
    <property type="gene ID" value="OB07G27160"/>
</dbReference>
<sequence>AVVAMGFIAGATATALVGVGAVCLMWPVAAPLVMMTAPGGAGLLISRLAFEANPRLYYQLLRTAGPAAAAAAFAA</sequence>
<dbReference type="HOGENOM" id="CLU_181957_0_0_1"/>